<accession>A0A448S9A9</accession>
<dbReference type="AlphaFoldDB" id="A0A448S9A9"/>
<dbReference type="SUPFAM" id="SSF53271">
    <property type="entry name" value="PRTase-like"/>
    <property type="match status" value="1"/>
</dbReference>
<gene>
    <name evidence="2" type="ORF">NCTC10036_01811</name>
</gene>
<dbReference type="RefSeq" id="WP_126531140.1">
    <property type="nucleotide sequence ID" value="NZ_LR134493.1"/>
</dbReference>
<comment type="similarity">
    <text evidence="1">Belongs to the ComF/GntX family.</text>
</comment>
<organism evidence="2 3">
    <name type="scientific">Serratia rubidaea</name>
    <name type="common">Serratia marinorubra</name>
    <dbReference type="NCBI Taxonomy" id="61652"/>
    <lineage>
        <taxon>Bacteria</taxon>
        <taxon>Pseudomonadati</taxon>
        <taxon>Pseudomonadota</taxon>
        <taxon>Gammaproteobacteria</taxon>
        <taxon>Enterobacterales</taxon>
        <taxon>Yersiniaceae</taxon>
        <taxon>Serratia</taxon>
    </lineage>
</organism>
<evidence type="ECO:0000313" key="2">
    <source>
        <dbReference type="EMBL" id="VEI64269.1"/>
    </source>
</evidence>
<name>A0A448S9A9_SERRU</name>
<evidence type="ECO:0000313" key="3">
    <source>
        <dbReference type="Proteomes" id="UP000281904"/>
    </source>
</evidence>
<dbReference type="PANTHER" id="PTHR47505:SF1">
    <property type="entry name" value="DNA UTILIZATION PROTEIN YHGH"/>
    <property type="match status" value="1"/>
</dbReference>
<dbReference type="PANTHER" id="PTHR47505">
    <property type="entry name" value="DNA UTILIZATION PROTEIN YHGH"/>
    <property type="match status" value="1"/>
</dbReference>
<dbReference type="CDD" id="cd06223">
    <property type="entry name" value="PRTases_typeI"/>
    <property type="match status" value="1"/>
</dbReference>
<dbReference type="InterPro" id="IPR051910">
    <property type="entry name" value="ComF/GntX_DNA_util-trans"/>
</dbReference>
<dbReference type="InterPro" id="IPR029057">
    <property type="entry name" value="PRTase-like"/>
</dbReference>
<dbReference type="Gene3D" id="3.40.50.2020">
    <property type="match status" value="1"/>
</dbReference>
<protein>
    <submittedName>
        <fullName evidence="2">DNA utilization protein GntX</fullName>
    </submittedName>
</protein>
<evidence type="ECO:0000256" key="1">
    <source>
        <dbReference type="ARBA" id="ARBA00008007"/>
    </source>
</evidence>
<sequence>MLTIRSRCWLCRQPLCLAQHGICSYCLRRLPAPPTCCPCCGLPAGDSRYPCGRCLQKMPPWQRLVFITDYVSPLSQLVKRLKFQRRPELAPLLARLLLLRWLQLRREQYLNRPELILTVPLQKMRRWRRGYNQSELLAAPLARWLGCEHRPRALRRIRATAAQQRLTARQRRRNLRGAFRCDEDLAGRHVALLDDVVTTGSTAAEIAALLQAQGVASLQIWCICRTL</sequence>
<dbReference type="Proteomes" id="UP000281904">
    <property type="component" value="Chromosome"/>
</dbReference>
<reference evidence="2 3" key="1">
    <citation type="submission" date="2018-12" db="EMBL/GenBank/DDBJ databases">
        <authorList>
            <consortium name="Pathogen Informatics"/>
        </authorList>
    </citation>
    <scope>NUCLEOTIDE SEQUENCE [LARGE SCALE GENOMIC DNA]</scope>
    <source>
        <strain evidence="2 3">NCTC10036</strain>
    </source>
</reference>
<proteinExistence type="inferred from homology"/>
<dbReference type="NCBIfam" id="NF008616">
    <property type="entry name" value="PRK11595.1"/>
    <property type="match status" value="1"/>
</dbReference>
<dbReference type="InterPro" id="IPR000836">
    <property type="entry name" value="PRTase_dom"/>
</dbReference>
<dbReference type="EMBL" id="LR134493">
    <property type="protein sequence ID" value="VEI64269.1"/>
    <property type="molecule type" value="Genomic_DNA"/>
</dbReference>